<keyword evidence="1" id="KW-0472">Membrane</keyword>
<protein>
    <recommendedName>
        <fullName evidence="2">Thiol:disulfide interchange protein DsbD N-terminal domain-containing protein</fullName>
    </recommendedName>
</protein>
<dbReference type="RefSeq" id="WP_084189194.1">
    <property type="nucleotide sequence ID" value="NZ_APNK01000054.1"/>
</dbReference>
<sequence length="224" mass="24438">MLKRENFVTRWLMPLVGALAVGGFSLYWQWPSSDNASHAPDDADEVTTKDHPSTAGIAELYARQDTLADSGVADASATMAKPMASSADYVALHAARNENHVEIALDITKHWHINANPASFDFLIPTEVAIKANGTPLPIELKYPSGRRIDVGLDEPIRVYSGRLVLGANLPEQTSANRLQVEAHVQACNDSGLCLRPSTLSTRQFDPIAQSGADGKRRAWRKRP</sequence>
<dbReference type="EMBL" id="APNK01000054">
    <property type="protein sequence ID" value="KEZ75773.1"/>
    <property type="molecule type" value="Genomic_DNA"/>
</dbReference>
<keyword evidence="1" id="KW-0812">Transmembrane</keyword>
<reference evidence="3 4" key="1">
    <citation type="submission" date="2013-03" db="EMBL/GenBank/DDBJ databases">
        <title>Salinisphaera hydrothermalis C41B8 Genome Sequencing.</title>
        <authorList>
            <person name="Li C."/>
            <person name="Lai Q."/>
            <person name="Shao Z."/>
        </authorList>
    </citation>
    <scope>NUCLEOTIDE SEQUENCE [LARGE SCALE GENOMIC DNA]</scope>
    <source>
        <strain evidence="3 4">C41B8</strain>
    </source>
</reference>
<feature type="transmembrane region" description="Helical" evidence="1">
    <location>
        <begin position="12"/>
        <end position="30"/>
    </location>
</feature>
<evidence type="ECO:0000259" key="2">
    <source>
        <dbReference type="Pfam" id="PF11412"/>
    </source>
</evidence>
<dbReference type="AlphaFoldDB" id="A0A084IGD9"/>
<proteinExistence type="predicted"/>
<accession>A0A084IGD9</accession>
<comment type="caution">
    <text evidence="3">The sequence shown here is derived from an EMBL/GenBank/DDBJ whole genome shotgun (WGS) entry which is preliminary data.</text>
</comment>
<dbReference type="STRING" id="1304275.C41B8_18291"/>
<organism evidence="3 4">
    <name type="scientific">Salinisphaera hydrothermalis (strain C41B8)</name>
    <dbReference type="NCBI Taxonomy" id="1304275"/>
    <lineage>
        <taxon>Bacteria</taxon>
        <taxon>Pseudomonadati</taxon>
        <taxon>Pseudomonadota</taxon>
        <taxon>Gammaproteobacteria</taxon>
        <taxon>Salinisphaerales</taxon>
        <taxon>Salinisphaeraceae</taxon>
        <taxon>Salinisphaera</taxon>
    </lineage>
</organism>
<keyword evidence="1" id="KW-1133">Transmembrane helix</keyword>
<evidence type="ECO:0000313" key="3">
    <source>
        <dbReference type="EMBL" id="KEZ75773.1"/>
    </source>
</evidence>
<dbReference type="eggNOG" id="COG4233">
    <property type="taxonomic scope" value="Bacteria"/>
</dbReference>
<dbReference type="Pfam" id="PF11412">
    <property type="entry name" value="DsbD_N"/>
    <property type="match status" value="1"/>
</dbReference>
<evidence type="ECO:0000313" key="4">
    <source>
        <dbReference type="Proteomes" id="UP000028302"/>
    </source>
</evidence>
<keyword evidence="4" id="KW-1185">Reference proteome</keyword>
<gene>
    <name evidence="3" type="ORF">C41B8_18291</name>
</gene>
<evidence type="ECO:0000256" key="1">
    <source>
        <dbReference type="SAM" id="Phobius"/>
    </source>
</evidence>
<name>A0A084IGD9_SALHC</name>
<feature type="domain" description="Thiol:disulfide interchange protein DsbD N-terminal" evidence="2">
    <location>
        <begin position="90"/>
        <end position="201"/>
    </location>
</feature>
<dbReference type="InterPro" id="IPR036929">
    <property type="entry name" value="DsbDN_sf"/>
</dbReference>
<dbReference type="InterPro" id="IPR028250">
    <property type="entry name" value="DsbDN"/>
</dbReference>
<dbReference type="Proteomes" id="UP000028302">
    <property type="component" value="Unassembled WGS sequence"/>
</dbReference>
<dbReference type="OrthoDB" id="9762614at2"/>
<dbReference type="Gene3D" id="2.60.40.1250">
    <property type="entry name" value="Thiol:disulfide interchange protein DsbD, N-terminal domain"/>
    <property type="match status" value="1"/>
</dbReference>